<gene>
    <name evidence="4" type="ORF">MMYC01_207221</name>
    <name evidence="3" type="ORF">MMYC01_208791</name>
</gene>
<dbReference type="EMBL" id="LCTW02000227">
    <property type="protein sequence ID" value="KXX76149.1"/>
    <property type="molecule type" value="Genomic_DNA"/>
</dbReference>
<evidence type="ECO:0000313" key="3">
    <source>
        <dbReference type="EMBL" id="KXX75560.1"/>
    </source>
</evidence>
<feature type="compositionally biased region" description="Basic and acidic residues" evidence="1">
    <location>
        <begin position="507"/>
        <end position="533"/>
    </location>
</feature>
<comment type="caution">
    <text evidence="4">The sequence shown here is derived from an EMBL/GenBank/DDBJ whole genome shotgun (WGS) entry which is preliminary data.</text>
</comment>
<dbReference type="EMBL" id="LCTW02000262">
    <property type="protein sequence ID" value="KXX75560.1"/>
    <property type="molecule type" value="Genomic_DNA"/>
</dbReference>
<feature type="transmembrane region" description="Helical" evidence="2">
    <location>
        <begin position="7"/>
        <end position="31"/>
    </location>
</feature>
<feature type="region of interest" description="Disordered" evidence="1">
    <location>
        <begin position="41"/>
        <end position="94"/>
    </location>
</feature>
<feature type="compositionally biased region" description="Basic and acidic residues" evidence="1">
    <location>
        <begin position="754"/>
        <end position="781"/>
    </location>
</feature>
<feature type="region of interest" description="Disordered" evidence="1">
    <location>
        <begin position="711"/>
        <end position="872"/>
    </location>
</feature>
<dbReference type="PANTHER" id="PTHR37538:SF1">
    <property type="entry name" value="BTB DOMAIN-CONTAINING PROTEIN"/>
    <property type="match status" value="1"/>
</dbReference>
<feature type="compositionally biased region" description="Basic and acidic residues" evidence="1">
    <location>
        <begin position="727"/>
        <end position="739"/>
    </location>
</feature>
<keyword evidence="5" id="KW-1185">Reference proteome</keyword>
<feature type="region of interest" description="Disordered" evidence="1">
    <location>
        <begin position="277"/>
        <end position="305"/>
    </location>
</feature>
<dbReference type="AlphaFoldDB" id="A0A175VY97"/>
<feature type="region of interest" description="Disordered" evidence="1">
    <location>
        <begin position="501"/>
        <end position="533"/>
    </location>
</feature>
<reference evidence="4 5" key="3">
    <citation type="submission" date="2016-01" db="EMBL/GenBank/DDBJ databases">
        <title>Madurella mycetomatis genome sequencing.</title>
        <authorList>
            <person name="Van De Sande W."/>
        </authorList>
    </citation>
    <scope>NUCLEOTIDE SEQUENCE [LARGE SCALE GENOMIC DNA]</scope>
    <source>
        <strain evidence="4">Mm55</strain>
        <strain evidence="5">mm55</strain>
    </source>
</reference>
<accession>A0A175VY97</accession>
<feature type="compositionally biased region" description="Basic and acidic residues" evidence="1">
    <location>
        <begin position="578"/>
        <end position="598"/>
    </location>
</feature>
<name>A0A175VY97_9PEZI</name>
<dbReference type="OrthoDB" id="3594103at2759"/>
<feature type="region of interest" description="Disordered" evidence="1">
    <location>
        <begin position="571"/>
        <end position="685"/>
    </location>
</feature>
<feature type="compositionally biased region" description="Basic and acidic residues" evidence="1">
    <location>
        <begin position="849"/>
        <end position="860"/>
    </location>
</feature>
<feature type="region of interest" description="Disordered" evidence="1">
    <location>
        <begin position="318"/>
        <end position="374"/>
    </location>
</feature>
<evidence type="ECO:0000256" key="1">
    <source>
        <dbReference type="SAM" id="MobiDB-lite"/>
    </source>
</evidence>
<proteinExistence type="predicted"/>
<keyword evidence="2" id="KW-1133">Transmembrane helix</keyword>
<dbReference type="PANTHER" id="PTHR37538">
    <property type="entry name" value="BTB DOMAIN-CONTAINING PROTEIN"/>
    <property type="match status" value="1"/>
</dbReference>
<dbReference type="Proteomes" id="UP000078237">
    <property type="component" value="Unassembled WGS sequence"/>
</dbReference>
<dbReference type="STRING" id="100816.A0A175VY97"/>
<sequence length="894" mass="95105">MSYLCNLNVYITVEAATLIALTFIAFTSILFRSVMARKKKSGSAKGPQSAAGPKPAGGQKVTDAKGVVQAKPGPVAPPVIQEIDNRPETSPYGSPACTIPFASPLTMPLDILKKSPKLHAAYEDRLPELPAIPGDVGHILVHYLHTGTYGSLKPKSTDKVSKQICELKTSIQTYAAARAYDLPDLMRLAEAKIDKYGEGLPLPSLLEVARDAYPTLTEGDDWFLDYLRSRIRPHLKDPKSLLGSDLLDQISSILSPNKVLLRTVLELFCERIAVRPEPASPPAASPITSPGSSRPATPLPSASPMSLLEMRSRSILREEFPSARKKATPLPSPDAMSEAPRSKEASPAPSPPAAVSPKPRQASKAKHKSIPAPGPAILDVVPQLDQANKVKAAVTPKVETAVGRELNVDIEPQAKPTVEPEAKVAVESEVKGAVESEVKAAVEPEVKAAVEPEIKAAVEPEIKAAVEPEAKTAVEPEINAAVEPEVEVAVEPEAKAAVEPEVNTAIKSEDKPAVEPEAKTVEPEVKAVVEPDVKPAAEPDVKAAVESEVEPTVGPEVGAVVAPEIKQEMPQDPILISQRERKDSGKGIELEPVIKELDVTPEPEPQRPVVREVDSGFWDYTPAEVEPAREPAPAVMELEPAESTAPVQEPKEVSGVDARDFAGSDADGKTDKGKTVDTESEPLNQSVATCLPAPQSATEAAVEVAPKIALEPISEPEPVPSILAEEAAERVTEAEKPEFPSRTTAEESMPEMGQSKEVEAQPETEKAQETVEPDAVAKPKSEATSSKAVNLSDDSQPTESTEPEAAQPGLVEGSKSALEPEIQRADTDATTLPVPPAVAEPVAVTGAKDATEQENAKDGAEPASIQPCGAQARQRSWKKRFLSLRYPVLFGRGM</sequence>
<protein>
    <submittedName>
        <fullName evidence="4">Coiled-coil domain-containing protein 8</fullName>
    </submittedName>
</protein>
<feature type="compositionally biased region" description="Polar residues" evidence="1">
    <location>
        <begin position="782"/>
        <end position="800"/>
    </location>
</feature>
<feature type="compositionally biased region" description="Basic and acidic residues" evidence="1">
    <location>
        <begin position="649"/>
        <end position="677"/>
    </location>
</feature>
<dbReference type="VEuPathDB" id="FungiDB:MMYC01_207221"/>
<reference evidence="5" key="1">
    <citation type="submission" date="2015-06" db="EMBL/GenBank/DDBJ databases">
        <authorList>
            <person name="van de Sande W.W.J."/>
        </authorList>
    </citation>
    <scope>NUCLEOTIDE SEQUENCE [LARGE SCALE GENOMIC DNA]</scope>
    <source>
        <strain evidence="5">mm55</strain>
    </source>
</reference>
<evidence type="ECO:0000256" key="2">
    <source>
        <dbReference type="SAM" id="Phobius"/>
    </source>
</evidence>
<evidence type="ECO:0000313" key="4">
    <source>
        <dbReference type="EMBL" id="KXX76149.1"/>
    </source>
</evidence>
<organism evidence="4 5">
    <name type="scientific">Madurella mycetomatis</name>
    <dbReference type="NCBI Taxonomy" id="100816"/>
    <lineage>
        <taxon>Eukaryota</taxon>
        <taxon>Fungi</taxon>
        <taxon>Dikarya</taxon>
        <taxon>Ascomycota</taxon>
        <taxon>Pezizomycotina</taxon>
        <taxon>Sordariomycetes</taxon>
        <taxon>Sordariomycetidae</taxon>
        <taxon>Sordariales</taxon>
        <taxon>Sordariales incertae sedis</taxon>
        <taxon>Madurella</taxon>
    </lineage>
</organism>
<dbReference type="VEuPathDB" id="FungiDB:MMYC01_208791"/>
<reference evidence="4" key="2">
    <citation type="submission" date="2015-06" db="EMBL/GenBank/DDBJ databases">
        <authorList>
            <person name="Hoefler B.C."/>
            <person name="Straight P.D."/>
        </authorList>
    </citation>
    <scope>NUCLEOTIDE SEQUENCE [LARGE SCALE GENOMIC DNA]</scope>
    <source>
        <strain evidence="4">Mm55</strain>
    </source>
</reference>
<keyword evidence="2" id="KW-0812">Transmembrane</keyword>
<keyword evidence="2" id="KW-0472">Membrane</keyword>
<evidence type="ECO:0000313" key="5">
    <source>
        <dbReference type="Proteomes" id="UP000078237"/>
    </source>
</evidence>